<dbReference type="EMBL" id="JAMYBS010000023">
    <property type="protein sequence ID" value="MCO7546352.1"/>
    <property type="molecule type" value="Genomic_DNA"/>
</dbReference>
<dbReference type="Gene3D" id="2.40.50.90">
    <property type="match status" value="1"/>
</dbReference>
<dbReference type="InterPro" id="IPR035437">
    <property type="entry name" value="SNase_OB-fold_sf"/>
</dbReference>
<dbReference type="Proteomes" id="UP001165292">
    <property type="component" value="Unassembled WGS sequence"/>
</dbReference>
<evidence type="ECO:0000313" key="4">
    <source>
        <dbReference type="Proteomes" id="UP001165292"/>
    </source>
</evidence>
<evidence type="ECO:0000259" key="2">
    <source>
        <dbReference type="PROSITE" id="PS50830"/>
    </source>
</evidence>
<feature type="domain" description="TNase-like" evidence="2">
    <location>
        <begin position="40"/>
        <end position="166"/>
    </location>
</feature>
<dbReference type="RefSeq" id="WP_253164259.1">
    <property type="nucleotide sequence ID" value="NZ_JAMYBS010000023.1"/>
</dbReference>
<sequence>MRLSEQLRKASLVGAFFVSVFFAAAASAACSPPGPLQVQKVAQVIDGDTLRLVDGRSVRLIGLNTPELGRKGRRAEPFAERAKRRLQALVEANGGQVGLHSGEQARDNYGRWLAHAFDSAGNNLEASLLAEGLGYFVVVRPNAALAACHLLAERSAREARLGLWRQSPVQPARSVWQGGFALLEGRVQRVERNRGGVWLELEGGVAVQVPVAALDAFGQGHLEELRGRSVEVRGWVIDRARRQGPTSRSRWLVQVSHPAMLAETRN</sequence>
<dbReference type="PROSITE" id="PS50830">
    <property type="entry name" value="TNASE_3"/>
    <property type="match status" value="1"/>
</dbReference>
<evidence type="ECO:0000313" key="3">
    <source>
        <dbReference type="EMBL" id="MCO7546352.1"/>
    </source>
</evidence>
<dbReference type="SMART" id="SM00318">
    <property type="entry name" value="SNc"/>
    <property type="match status" value="1"/>
</dbReference>
<comment type="caution">
    <text evidence="3">The sequence shown here is derived from an EMBL/GenBank/DDBJ whole genome shotgun (WGS) entry which is preliminary data.</text>
</comment>
<evidence type="ECO:0000256" key="1">
    <source>
        <dbReference type="SAM" id="SignalP"/>
    </source>
</evidence>
<dbReference type="Pfam" id="PF00565">
    <property type="entry name" value="SNase"/>
    <property type="match status" value="1"/>
</dbReference>
<proteinExistence type="predicted"/>
<protein>
    <submittedName>
        <fullName evidence="3">Thermonuclease family protein</fullName>
    </submittedName>
</protein>
<dbReference type="SUPFAM" id="SSF50199">
    <property type="entry name" value="Staphylococcal nuclease"/>
    <property type="match status" value="1"/>
</dbReference>
<reference evidence="3" key="1">
    <citation type="submission" date="2022-06" db="EMBL/GenBank/DDBJ databases">
        <title>Detection of beta-lactamases in bacteria of animal origin.</title>
        <authorList>
            <person name="Mlynarcik P."/>
            <person name="Zdarska V."/>
            <person name="Chudobova H."/>
            <person name="Prochazkova P."/>
            <person name="Hricova K."/>
            <person name="Mezerova K."/>
            <person name="Bardon J."/>
            <person name="Dolejska M."/>
            <person name="Sukkar I."/>
            <person name="Kolar M."/>
        </authorList>
    </citation>
    <scope>NUCLEOTIDE SEQUENCE</scope>
    <source>
        <strain evidence="3">S 300-3</strain>
    </source>
</reference>
<dbReference type="AlphaFoldDB" id="A0AA41WJC1"/>
<feature type="signal peptide" evidence="1">
    <location>
        <begin position="1"/>
        <end position="25"/>
    </location>
</feature>
<gene>
    <name evidence="3" type="ORF">NJF43_16455</name>
</gene>
<feature type="chain" id="PRO_5041305793" evidence="1">
    <location>
        <begin position="26"/>
        <end position="266"/>
    </location>
</feature>
<name>A0AA41WJC1_9GAMM</name>
<dbReference type="InterPro" id="IPR016071">
    <property type="entry name" value="Staphylococal_nuclease_OB-fold"/>
</dbReference>
<keyword evidence="1" id="KW-0732">Signal</keyword>
<organism evidence="3 4">
    <name type="scientific">Stutzerimonas nitrititolerans</name>
    <dbReference type="NCBI Taxonomy" id="2482751"/>
    <lineage>
        <taxon>Bacteria</taxon>
        <taxon>Pseudomonadati</taxon>
        <taxon>Pseudomonadota</taxon>
        <taxon>Gammaproteobacteria</taxon>
        <taxon>Pseudomonadales</taxon>
        <taxon>Pseudomonadaceae</taxon>
        <taxon>Stutzerimonas</taxon>
    </lineage>
</organism>
<accession>A0AA41WJC1</accession>
<dbReference type="PROSITE" id="PS51257">
    <property type="entry name" value="PROKAR_LIPOPROTEIN"/>
    <property type="match status" value="1"/>
</dbReference>